<evidence type="ECO:0000256" key="1">
    <source>
        <dbReference type="SAM" id="MobiDB-lite"/>
    </source>
</evidence>
<protein>
    <recommendedName>
        <fullName evidence="4">Encoded protein</fullName>
    </recommendedName>
</protein>
<organism evidence="2 3">
    <name type="scientific">Dunaliella salina</name>
    <name type="common">Green alga</name>
    <name type="synonym">Protococcus salinus</name>
    <dbReference type="NCBI Taxonomy" id="3046"/>
    <lineage>
        <taxon>Eukaryota</taxon>
        <taxon>Viridiplantae</taxon>
        <taxon>Chlorophyta</taxon>
        <taxon>core chlorophytes</taxon>
        <taxon>Chlorophyceae</taxon>
        <taxon>CS clade</taxon>
        <taxon>Chlamydomonadales</taxon>
        <taxon>Dunaliellaceae</taxon>
        <taxon>Dunaliella</taxon>
    </lineage>
</organism>
<accession>A0ABQ7H265</accession>
<evidence type="ECO:0000313" key="3">
    <source>
        <dbReference type="Proteomes" id="UP000815325"/>
    </source>
</evidence>
<dbReference type="EMBL" id="MU069500">
    <property type="protein sequence ID" value="KAF5840935.1"/>
    <property type="molecule type" value="Genomic_DNA"/>
</dbReference>
<evidence type="ECO:0000313" key="2">
    <source>
        <dbReference type="EMBL" id="KAF5840935.1"/>
    </source>
</evidence>
<feature type="region of interest" description="Disordered" evidence="1">
    <location>
        <begin position="26"/>
        <end position="52"/>
    </location>
</feature>
<name>A0ABQ7H265_DUNSA</name>
<comment type="caution">
    <text evidence="2">The sequence shown here is derived from an EMBL/GenBank/DDBJ whole genome shotgun (WGS) entry which is preliminary data.</text>
</comment>
<dbReference type="Proteomes" id="UP000815325">
    <property type="component" value="Unassembled WGS sequence"/>
</dbReference>
<gene>
    <name evidence="2" type="ORF">DUNSADRAFT_15136</name>
</gene>
<sequence>MAHSPIAGMSTAAVMVQRAHARCECYPHGDGHGARPNHRHEHGSSDGAAHGNKLRALPSCRWPWCTAQSQA</sequence>
<reference evidence="2" key="1">
    <citation type="submission" date="2017-08" db="EMBL/GenBank/DDBJ databases">
        <authorList>
            <person name="Polle J.E."/>
            <person name="Barry K."/>
            <person name="Cushman J."/>
            <person name="Schmutz J."/>
            <person name="Tran D."/>
            <person name="Hathwaick L.T."/>
            <person name="Yim W.C."/>
            <person name="Jenkins J."/>
            <person name="Mckie-Krisberg Z.M."/>
            <person name="Prochnik S."/>
            <person name="Lindquist E."/>
            <person name="Dockter R.B."/>
            <person name="Adam C."/>
            <person name="Molina H."/>
            <person name="Bunkerborg J."/>
            <person name="Jin E."/>
            <person name="Buchheim M."/>
            <person name="Magnuson J."/>
        </authorList>
    </citation>
    <scope>NUCLEOTIDE SEQUENCE</scope>
    <source>
        <strain evidence="2">CCAP 19/18</strain>
    </source>
</reference>
<proteinExistence type="predicted"/>
<evidence type="ECO:0008006" key="4">
    <source>
        <dbReference type="Google" id="ProtNLM"/>
    </source>
</evidence>
<keyword evidence="3" id="KW-1185">Reference proteome</keyword>